<name>A0AAD5UW58_9APHY</name>
<dbReference type="AlphaFoldDB" id="A0AAD5UW58"/>
<evidence type="ECO:0000313" key="2">
    <source>
        <dbReference type="Proteomes" id="UP001212997"/>
    </source>
</evidence>
<evidence type="ECO:0000313" key="1">
    <source>
        <dbReference type="EMBL" id="KAJ3479442.1"/>
    </source>
</evidence>
<dbReference type="Proteomes" id="UP001212997">
    <property type="component" value="Unassembled WGS sequence"/>
</dbReference>
<sequence>MAVRYQAGTPISAESNRLSKIFHAQIVQRPEKIAENLRQLHPDHHGLARYVFANNLRPIFVVNVAETAAPFFHVACTTGLPKVLMAILFDARIYMWQESSEWYHPALEYVLAMIKTLLGCSRHIVNSPDEFAEGVYKESALQILEDSPTLWALLWRFRDILFHPKSGTGVELSPEDKSHDGIRGGTILLMHQILSLDIRVHGLATTNLPFLSLGIAELVLYGWQYQKSVWLSCRAVEVMTIVLGKRESLDCKPIISKVITDEATAGRICRNICRDIAHRKPLDFTLRQTLLLLNILLRDSELFALSRRGRSDYFKSIAIAFQRQLCCGVERDQDMGIMEEGFQAMGILLNEYGPNIPVSDHTDAASLCSMDFAGLMIPIVSKMMVPVVNSGNWTLFEYITGLLNVYSSTNSAIRSPYTVSVRGEFRAALNLLRAYWHPTNKEFQKLRLRRDDDRNEAFDYWKELGRRIALRGNIPPVKDINECNPDLKEAKKCSWRDWIGMKGVINVCAEVNVDD</sequence>
<proteinExistence type="predicted"/>
<comment type="caution">
    <text evidence="1">The sequence shown here is derived from an EMBL/GenBank/DDBJ whole genome shotgun (WGS) entry which is preliminary data.</text>
</comment>
<dbReference type="EMBL" id="JANAWD010000439">
    <property type="protein sequence ID" value="KAJ3479442.1"/>
    <property type="molecule type" value="Genomic_DNA"/>
</dbReference>
<organism evidence="1 2">
    <name type="scientific">Meripilus lineatus</name>
    <dbReference type="NCBI Taxonomy" id="2056292"/>
    <lineage>
        <taxon>Eukaryota</taxon>
        <taxon>Fungi</taxon>
        <taxon>Dikarya</taxon>
        <taxon>Basidiomycota</taxon>
        <taxon>Agaricomycotina</taxon>
        <taxon>Agaricomycetes</taxon>
        <taxon>Polyporales</taxon>
        <taxon>Meripilaceae</taxon>
        <taxon>Meripilus</taxon>
    </lineage>
</organism>
<accession>A0AAD5UW58</accession>
<gene>
    <name evidence="1" type="ORF">NLI96_g9066</name>
</gene>
<reference evidence="1" key="1">
    <citation type="submission" date="2022-07" db="EMBL/GenBank/DDBJ databases">
        <title>Genome Sequence of Physisporinus lineatus.</title>
        <authorList>
            <person name="Buettner E."/>
        </authorList>
    </citation>
    <scope>NUCLEOTIDE SEQUENCE</scope>
    <source>
        <strain evidence="1">VT162</strain>
    </source>
</reference>
<protein>
    <submittedName>
        <fullName evidence="1">Uncharacterized protein</fullName>
    </submittedName>
</protein>
<keyword evidence="2" id="KW-1185">Reference proteome</keyword>